<accession>A0A1G2A9G5</accession>
<dbReference type="AlphaFoldDB" id="A0A1G2A9G5"/>
<organism evidence="1 2">
    <name type="scientific">Candidatus Jacksonbacteria bacterium RIFCSPLOWO2_02_FULL_44_20</name>
    <dbReference type="NCBI Taxonomy" id="1798460"/>
    <lineage>
        <taxon>Bacteria</taxon>
        <taxon>Candidatus Jacksoniibacteriota</taxon>
    </lineage>
</organism>
<comment type="caution">
    <text evidence="1">The sequence shown here is derived from an EMBL/GenBank/DDBJ whole genome shotgun (WGS) entry which is preliminary data.</text>
</comment>
<evidence type="ECO:0000313" key="1">
    <source>
        <dbReference type="EMBL" id="OGY73452.1"/>
    </source>
</evidence>
<sequence length="120" mass="13726">MPEIITTKIAPDRLQYHLNNTFGDMVKFVADIGKGVLALGGEMHADCEEMLLQADSKQENLWGANIYPYKEGDERVEYVSLINIRPHQDNREMYIQDPHIRLQIKAIADKLLLSPDDQMA</sequence>
<dbReference type="EMBL" id="MHJU01000012">
    <property type="protein sequence ID" value="OGY73452.1"/>
    <property type="molecule type" value="Genomic_DNA"/>
</dbReference>
<protein>
    <submittedName>
        <fullName evidence="1">Uncharacterized protein</fullName>
    </submittedName>
</protein>
<name>A0A1G2A9G5_9BACT</name>
<dbReference type="Proteomes" id="UP000178315">
    <property type="component" value="Unassembled WGS sequence"/>
</dbReference>
<dbReference type="InterPro" id="IPR043731">
    <property type="entry name" value="DUF5674"/>
</dbReference>
<gene>
    <name evidence="1" type="ORF">A3H61_04860</name>
</gene>
<dbReference type="Pfam" id="PF18924">
    <property type="entry name" value="DUF5674"/>
    <property type="match status" value="1"/>
</dbReference>
<proteinExistence type="predicted"/>
<reference evidence="1 2" key="1">
    <citation type="journal article" date="2016" name="Nat. Commun.">
        <title>Thousands of microbial genomes shed light on interconnected biogeochemical processes in an aquifer system.</title>
        <authorList>
            <person name="Anantharaman K."/>
            <person name="Brown C.T."/>
            <person name="Hug L.A."/>
            <person name="Sharon I."/>
            <person name="Castelle C.J."/>
            <person name="Probst A.J."/>
            <person name="Thomas B.C."/>
            <person name="Singh A."/>
            <person name="Wilkins M.J."/>
            <person name="Karaoz U."/>
            <person name="Brodie E.L."/>
            <person name="Williams K.H."/>
            <person name="Hubbard S.S."/>
            <person name="Banfield J.F."/>
        </authorList>
    </citation>
    <scope>NUCLEOTIDE SEQUENCE [LARGE SCALE GENOMIC DNA]</scope>
</reference>
<evidence type="ECO:0000313" key="2">
    <source>
        <dbReference type="Proteomes" id="UP000178315"/>
    </source>
</evidence>